<evidence type="ECO:0000313" key="1">
    <source>
        <dbReference type="EMBL" id="MDI5894370.1"/>
    </source>
</evidence>
<dbReference type="Proteomes" id="UP001243403">
    <property type="component" value="Unassembled WGS sequence"/>
</dbReference>
<gene>
    <name evidence="1" type="ORF">QLS65_05670</name>
</gene>
<evidence type="ECO:0000313" key="2">
    <source>
        <dbReference type="Proteomes" id="UP001243403"/>
    </source>
</evidence>
<accession>A0ABT6V827</accession>
<dbReference type="RefSeq" id="WP_282715838.1">
    <property type="nucleotide sequence ID" value="NZ_JASCRZ010000002.1"/>
</dbReference>
<organism evidence="1 2">
    <name type="scientific">Flavobacterium algoritolerans</name>
    <dbReference type="NCBI Taxonomy" id="3041254"/>
    <lineage>
        <taxon>Bacteria</taxon>
        <taxon>Pseudomonadati</taxon>
        <taxon>Bacteroidota</taxon>
        <taxon>Flavobacteriia</taxon>
        <taxon>Flavobacteriales</taxon>
        <taxon>Flavobacteriaceae</taxon>
        <taxon>Flavobacterium</taxon>
    </lineage>
</organism>
<dbReference type="EMBL" id="JASCRZ010000002">
    <property type="protein sequence ID" value="MDI5894370.1"/>
    <property type="molecule type" value="Genomic_DNA"/>
</dbReference>
<name>A0ABT6V827_9FLAO</name>
<keyword evidence="2" id="KW-1185">Reference proteome</keyword>
<sequence length="65" mass="7431">MAEFNKVKALDEIMEIFKLGPNPTFSENMNAMITAQNYLEVIHLESFQKGLEQGLKKIDLENDSN</sequence>
<proteinExistence type="predicted"/>
<protein>
    <submittedName>
        <fullName evidence="1">Uncharacterized protein</fullName>
    </submittedName>
</protein>
<comment type="caution">
    <text evidence="1">The sequence shown here is derived from an EMBL/GenBank/DDBJ whole genome shotgun (WGS) entry which is preliminary data.</text>
</comment>
<reference evidence="1 2" key="1">
    <citation type="submission" date="2023-04" db="EMBL/GenBank/DDBJ databases">
        <title>Two novel species of Flavobacterium.</title>
        <authorList>
            <person name="Liu Q."/>
            <person name="Xin Y.-H."/>
        </authorList>
    </citation>
    <scope>NUCLEOTIDE SEQUENCE [LARGE SCALE GENOMIC DNA]</scope>
    <source>
        <strain evidence="1 2">LB1P51</strain>
    </source>
</reference>